<dbReference type="Proteomes" id="UP000198953">
    <property type="component" value="Unassembled WGS sequence"/>
</dbReference>
<dbReference type="Pfam" id="PF00903">
    <property type="entry name" value="Glyoxalase"/>
    <property type="match status" value="1"/>
</dbReference>
<evidence type="ECO:0000313" key="2">
    <source>
        <dbReference type="EMBL" id="SEN47254.1"/>
    </source>
</evidence>
<proteinExistence type="predicted"/>
<dbReference type="Gene3D" id="3.30.720.110">
    <property type="match status" value="1"/>
</dbReference>
<dbReference type="InterPro" id="IPR029068">
    <property type="entry name" value="Glyas_Bleomycin-R_OHBP_Dase"/>
</dbReference>
<gene>
    <name evidence="2" type="ORF">SAMN05660976_07643</name>
</gene>
<accession>A0A1H8GU55</accession>
<dbReference type="AlphaFoldDB" id="A0A1H8GU55"/>
<dbReference type="Gene3D" id="3.30.720.120">
    <property type="match status" value="1"/>
</dbReference>
<feature type="domain" description="VOC" evidence="1">
    <location>
        <begin position="3"/>
        <end position="114"/>
    </location>
</feature>
<dbReference type="PANTHER" id="PTHR34109">
    <property type="entry name" value="BNAUNNG04460D PROTEIN-RELATED"/>
    <property type="match status" value="1"/>
</dbReference>
<dbReference type="SUPFAM" id="SSF54593">
    <property type="entry name" value="Glyoxalase/Bleomycin resistance protein/Dihydroxybiphenyl dioxygenase"/>
    <property type="match status" value="1"/>
</dbReference>
<dbReference type="STRING" id="46177.SAMN05660976_07643"/>
<evidence type="ECO:0000313" key="3">
    <source>
        <dbReference type="Proteomes" id="UP000198953"/>
    </source>
</evidence>
<dbReference type="InterPro" id="IPR037523">
    <property type="entry name" value="VOC_core"/>
</dbReference>
<dbReference type="EMBL" id="FOBF01000027">
    <property type="protein sequence ID" value="SEN47254.1"/>
    <property type="molecule type" value="Genomic_DNA"/>
</dbReference>
<dbReference type="InterPro" id="IPR004360">
    <property type="entry name" value="Glyas_Fos-R_dOase_dom"/>
</dbReference>
<dbReference type="RefSeq" id="WP_055510339.1">
    <property type="nucleotide sequence ID" value="NZ_BBZG01000007.1"/>
</dbReference>
<dbReference type="OrthoDB" id="9806868at2"/>
<dbReference type="PROSITE" id="PS51819">
    <property type="entry name" value="VOC"/>
    <property type="match status" value="1"/>
</dbReference>
<name>A0A1H8GU55_9ACTN</name>
<keyword evidence="3" id="KW-1185">Reference proteome</keyword>
<dbReference type="PANTHER" id="PTHR34109:SF1">
    <property type="entry name" value="VOC DOMAIN-CONTAINING PROTEIN"/>
    <property type="match status" value="1"/>
</dbReference>
<reference evidence="2 3" key="1">
    <citation type="submission" date="2016-10" db="EMBL/GenBank/DDBJ databases">
        <authorList>
            <person name="de Groot N.N."/>
        </authorList>
    </citation>
    <scope>NUCLEOTIDE SEQUENCE [LARGE SCALE GENOMIC DNA]</scope>
    <source>
        <strain evidence="2 3">DSM 43357</strain>
    </source>
</reference>
<evidence type="ECO:0000259" key="1">
    <source>
        <dbReference type="PROSITE" id="PS51819"/>
    </source>
</evidence>
<protein>
    <submittedName>
        <fullName evidence="2">Uncharacterized conserved protein PhnB, glyoxalase superfamily</fullName>
    </submittedName>
</protein>
<organism evidence="2 3">
    <name type="scientific">Nonomuraea pusilla</name>
    <dbReference type="NCBI Taxonomy" id="46177"/>
    <lineage>
        <taxon>Bacteria</taxon>
        <taxon>Bacillati</taxon>
        <taxon>Actinomycetota</taxon>
        <taxon>Actinomycetes</taxon>
        <taxon>Streptosporangiales</taxon>
        <taxon>Streptosporangiaceae</taxon>
        <taxon>Nonomuraea</taxon>
    </lineage>
</organism>
<sequence>MTRTVYALARYQNVQTALDFLTTAFGFLVHEASTNEQGAVYHAELLVGDDIVMIGEGRAGGPGVYVAVEDVDGHHDRARDAGARITAPLTDQPYGSREYACADPEGNLWYFGTYRP</sequence>